<keyword evidence="4 14" id="KW-0812">Transmembrane</keyword>
<proteinExistence type="inferred from homology"/>
<feature type="transmembrane region" description="Helical" evidence="14">
    <location>
        <begin position="486"/>
        <end position="507"/>
    </location>
</feature>
<dbReference type="FunFam" id="1.10.472.100:FF:000003">
    <property type="entry name" value="Presenilin"/>
    <property type="match status" value="1"/>
</dbReference>
<dbReference type="InterPro" id="IPR006639">
    <property type="entry name" value="Preselin/SPP"/>
</dbReference>
<keyword evidence="5" id="KW-0378">Hydrolase</keyword>
<evidence type="ECO:0000256" key="8">
    <source>
        <dbReference type="ARBA" id="ARBA00022989"/>
    </source>
</evidence>
<evidence type="ECO:0000256" key="2">
    <source>
        <dbReference type="ARBA" id="ARBA00004653"/>
    </source>
</evidence>
<feature type="transmembrane region" description="Helical" evidence="14">
    <location>
        <begin position="190"/>
        <end position="207"/>
    </location>
</feature>
<dbReference type="GO" id="GO:0070765">
    <property type="term" value="C:gamma-secretase complex"/>
    <property type="evidence" value="ECO:0007669"/>
    <property type="project" value="UniProtKB-ARBA"/>
</dbReference>
<evidence type="ECO:0000256" key="11">
    <source>
        <dbReference type="ARBA" id="ARBA00053367"/>
    </source>
</evidence>
<evidence type="ECO:0000256" key="6">
    <source>
        <dbReference type="ARBA" id="ARBA00022824"/>
    </source>
</evidence>
<dbReference type="EMBL" id="FR824046">
    <property type="protein sequence ID" value="CCA14029.1"/>
    <property type="molecule type" value="Genomic_DNA"/>
</dbReference>
<dbReference type="GO" id="GO:0016485">
    <property type="term" value="P:protein processing"/>
    <property type="evidence" value="ECO:0007669"/>
    <property type="project" value="InterPro"/>
</dbReference>
<keyword evidence="9" id="KW-0333">Golgi apparatus</keyword>
<dbReference type="Gene3D" id="1.10.472.100">
    <property type="entry name" value="Presenilin"/>
    <property type="match status" value="1"/>
</dbReference>
<keyword evidence="8 14" id="KW-1133">Transmembrane helix</keyword>
<reference evidence="15" key="2">
    <citation type="submission" date="2011-02" db="EMBL/GenBank/DDBJ databases">
        <authorList>
            <person name="MacLean D."/>
        </authorList>
    </citation>
    <scope>NUCLEOTIDE SEQUENCE</scope>
</reference>
<comment type="function">
    <text evidence="11">Probable catalytic subunit of the gamma-secretase complex, an endoprotease complex that catalyzes the intramembrane cleavage of integral membrane proteins such as Notch receptors. Requires the other members of the gamma-secretase complex to have a protease activity.</text>
</comment>
<comment type="subunit">
    <text evidence="12">Homodimer. Component of the gamma-secretase complex, a complex composed of a presenilin homodimer, nicastrin, aph1 and pen2.</text>
</comment>
<dbReference type="HOGENOM" id="CLU_022975_1_1_1"/>
<evidence type="ECO:0000256" key="5">
    <source>
        <dbReference type="ARBA" id="ARBA00022801"/>
    </source>
</evidence>
<dbReference type="GO" id="GO:0007219">
    <property type="term" value="P:Notch signaling pathway"/>
    <property type="evidence" value="ECO:0007669"/>
    <property type="project" value="UniProtKB-KW"/>
</dbReference>
<feature type="transmembrane region" description="Helical" evidence="14">
    <location>
        <begin position="227"/>
        <end position="245"/>
    </location>
</feature>
<dbReference type="GO" id="GO:0005789">
    <property type="term" value="C:endoplasmic reticulum membrane"/>
    <property type="evidence" value="ECO:0007669"/>
    <property type="project" value="UniProtKB-SubCell"/>
</dbReference>
<comment type="similarity">
    <text evidence="3">Belongs to the peptidase A22A family.</text>
</comment>
<sequence>MRNSVDYHVEAGSNAIGNGDSISSISTTYDTWNTPSNQDGSSKRSISRTTKEEYPLCMNGSVEMNTRPGYCAHHEQIADEYEAEKKSQFGEEAAANDDLSKDLMHGINSFWAIILPITITITIASIVVVNFRNEDMKESMKSYLVYGDAEQNSGSSVFGRSLINAVVLISAIAILTFGMVLLYKYNCIKFLAGYIMFAVVSILSFVGGQLMDTIIQVQIGWIVDWPSFTFIMVNLGLVGVVAIFYQKGLPKLIQGAYLVLSSVILAWQFSMWPEWTTWIFCFSFACYDLCAVLTPCGPLKCLINLIQDKQTPLPGLLYEADVSDRVRESLTEPPVDDGQSRLSVNPARNPTRSHSHSSSQAKRPPLTVEESDFSPYHCDTMEDLVQLLKLFYQTFSARDLWKVDQVAEKCFESQDRLWMLIYHKYNVCSCVVGTLCPVQERAEAKKRSENEMLDDQEANTIKLGLGDFIFYSVLVGRAAIYDFSTFVVCFLCVLLGLGGTLFLLSVLHKALPALPISIFLAIMVYFWTRYVFVDYGDFLLMHGILM</sequence>
<evidence type="ECO:0000256" key="10">
    <source>
        <dbReference type="ARBA" id="ARBA00023136"/>
    </source>
</evidence>
<comment type="subcellular location">
    <subcellularLocation>
        <location evidence="1">Endoplasmic reticulum membrane</location>
        <topology evidence="1">Multi-pass membrane protein</topology>
    </subcellularLocation>
    <subcellularLocation>
        <location evidence="2">Golgi apparatus membrane</location>
        <topology evidence="2">Multi-pass membrane protein</topology>
    </subcellularLocation>
</comment>
<dbReference type="PANTHER" id="PTHR10202">
    <property type="entry name" value="PRESENILIN"/>
    <property type="match status" value="1"/>
</dbReference>
<keyword evidence="10 14" id="KW-0472">Membrane</keyword>
<reference evidence="15" key="1">
    <citation type="journal article" date="2011" name="PLoS Biol.">
        <title>Gene gain and loss during evolution of obligate parasitism in the white rust pathogen of Arabidopsis thaliana.</title>
        <authorList>
            <person name="Kemen E."/>
            <person name="Gardiner A."/>
            <person name="Schultz-Larsen T."/>
            <person name="Kemen A.C."/>
            <person name="Balmuth A.L."/>
            <person name="Robert-Seilaniantz A."/>
            <person name="Bailey K."/>
            <person name="Holub E."/>
            <person name="Studholme D.J."/>
            <person name="Maclean D."/>
            <person name="Jones J.D."/>
        </authorList>
    </citation>
    <scope>NUCLEOTIDE SEQUENCE</scope>
</reference>
<gene>
    <name evidence="15" type="primary">AlNc14C1G160</name>
    <name evidence="15" type="ORF">ALNC14_001720</name>
</gene>
<dbReference type="AlphaFoldDB" id="F0VZ14"/>
<keyword evidence="7" id="KW-0914">Notch signaling pathway</keyword>
<feature type="region of interest" description="Disordered" evidence="13">
    <location>
        <begin position="329"/>
        <end position="366"/>
    </location>
</feature>
<feature type="transmembrane region" description="Helical" evidence="14">
    <location>
        <begin position="110"/>
        <end position="131"/>
    </location>
</feature>
<evidence type="ECO:0000256" key="13">
    <source>
        <dbReference type="SAM" id="MobiDB-lite"/>
    </source>
</evidence>
<feature type="compositionally biased region" description="Polar residues" evidence="13">
    <location>
        <begin position="340"/>
        <end position="361"/>
    </location>
</feature>
<evidence type="ECO:0000256" key="9">
    <source>
        <dbReference type="ARBA" id="ARBA00023034"/>
    </source>
</evidence>
<dbReference type="GO" id="GO:0006509">
    <property type="term" value="P:membrane protein ectodomain proteolysis"/>
    <property type="evidence" value="ECO:0007669"/>
    <property type="project" value="TreeGrafter"/>
</dbReference>
<evidence type="ECO:0000256" key="14">
    <source>
        <dbReference type="SAM" id="Phobius"/>
    </source>
</evidence>
<evidence type="ECO:0000256" key="7">
    <source>
        <dbReference type="ARBA" id="ARBA00022976"/>
    </source>
</evidence>
<evidence type="ECO:0000256" key="12">
    <source>
        <dbReference type="ARBA" id="ARBA00066080"/>
    </source>
</evidence>
<keyword evidence="6" id="KW-0256">Endoplasmic reticulum</keyword>
<feature type="transmembrane region" description="Helical" evidence="14">
    <location>
        <begin position="275"/>
        <end position="294"/>
    </location>
</feature>
<evidence type="ECO:0000256" key="4">
    <source>
        <dbReference type="ARBA" id="ARBA00022692"/>
    </source>
</evidence>
<dbReference type="InterPro" id="IPR001108">
    <property type="entry name" value="Peptidase_A22A"/>
</dbReference>
<dbReference type="Pfam" id="PF01080">
    <property type="entry name" value="Presenilin"/>
    <property type="match status" value="1"/>
</dbReference>
<evidence type="ECO:0000256" key="1">
    <source>
        <dbReference type="ARBA" id="ARBA00004477"/>
    </source>
</evidence>
<dbReference type="GO" id="GO:0042500">
    <property type="term" value="F:aspartic endopeptidase activity, intramembrane cleaving"/>
    <property type="evidence" value="ECO:0007669"/>
    <property type="project" value="InterPro"/>
</dbReference>
<feature type="transmembrane region" description="Helical" evidence="14">
    <location>
        <begin position="162"/>
        <end position="183"/>
    </location>
</feature>
<accession>F0VZ14</accession>
<dbReference type="PANTHER" id="PTHR10202:SF13">
    <property type="entry name" value="PRESENILIN HOMOLOG"/>
    <property type="match status" value="1"/>
</dbReference>
<dbReference type="GO" id="GO:0044351">
    <property type="term" value="P:macropinocytosis"/>
    <property type="evidence" value="ECO:0007669"/>
    <property type="project" value="UniProtKB-ARBA"/>
</dbReference>
<feature type="transmembrane region" description="Helical" evidence="14">
    <location>
        <begin position="252"/>
        <end position="269"/>
    </location>
</feature>
<evidence type="ECO:0000256" key="3">
    <source>
        <dbReference type="ARBA" id="ARBA00008604"/>
    </source>
</evidence>
<organism evidence="15">
    <name type="scientific">Albugo laibachii Nc14</name>
    <dbReference type="NCBI Taxonomy" id="890382"/>
    <lineage>
        <taxon>Eukaryota</taxon>
        <taxon>Sar</taxon>
        <taxon>Stramenopiles</taxon>
        <taxon>Oomycota</taxon>
        <taxon>Peronosporomycetes</taxon>
        <taxon>Albuginales</taxon>
        <taxon>Albuginaceae</taxon>
        <taxon>Albugo</taxon>
    </lineage>
</organism>
<feature type="transmembrane region" description="Helical" evidence="14">
    <location>
        <begin position="513"/>
        <end position="532"/>
    </location>
</feature>
<dbReference type="SMART" id="SM00730">
    <property type="entry name" value="PSN"/>
    <property type="match status" value="1"/>
</dbReference>
<dbReference type="InterPro" id="IPR042524">
    <property type="entry name" value="Presenilin_C"/>
</dbReference>
<name>F0VZ14_9STRA</name>
<dbReference type="GO" id="GO:0000139">
    <property type="term" value="C:Golgi membrane"/>
    <property type="evidence" value="ECO:0007669"/>
    <property type="project" value="UniProtKB-SubCell"/>
</dbReference>
<evidence type="ECO:0000313" key="15">
    <source>
        <dbReference type="EMBL" id="CCA14029.1"/>
    </source>
</evidence>
<protein>
    <submittedName>
        <fullName evidence="15">Presenilinlike protein putative</fullName>
    </submittedName>
</protein>